<gene>
    <name evidence="4" type="ORF">NAPIS_ORF01705</name>
</gene>
<dbReference type="Proteomes" id="UP000053780">
    <property type="component" value="Unassembled WGS sequence"/>
</dbReference>
<feature type="signal peptide" evidence="3">
    <location>
        <begin position="1"/>
        <end position="19"/>
    </location>
</feature>
<evidence type="ECO:0000313" key="5">
    <source>
        <dbReference type="Proteomes" id="UP000053780"/>
    </source>
</evidence>
<sequence>MKIIILHFLIFSSLRVIVIENFSDYDENTVNITINEKNITNIGSNIQNFRKLQILDLSKNKIKTIPETIKTITTLKTLNLSENLFDIFPLSICKIKNLNHLGLSSNKIQIMPNEIGELKQLLSLHFNHNRLLMLPKEVGALFNLRLLDLSYNMLKEIPITVRNLIKLRVFSIFCNDLKELPADIKNLTSLMAFSASGNRLTSIDPIKNLKKLRVLGLSFNQISILPEEIVNMDKLISLFITNNYLRFLPKDIGKLSNLKYLYLCNNQLTSIPKSILKLKRTILKLDLRENTINFYGDENNLGVSELIYHFENRVILDEYLIQEQKNISIDEIILKLSKKPIYWNFEKLKSLIPREVQETDISYNEIKNIWHNSLYFKTLDKIQQKFAFFFKDKVFLEIIKKIYDLKDDVNMYDLMQIVITPENDNLNLNLSDTDLEIYNKVYKKTIDELILKNKNITLMEQYIHHIFNPEDVYERWHMLRKFIPIIKNMLCKILEILSYETDVDVVVSCIDWICEGIVKCPDRQKAEIESVYNLLSGTSLKEDSLENYIESIVLNLKINIFNNTFTPKKGRESVHVLNYWKYKLRNYIGTGEKFFSNFGTFREDIFKGNLKLAFQTFYYNFTPELLINNLEKEINGNAKILCKAAEFLYLNNINEKDMFISETNDILDTNAITKQFAKYILIYFDYIKENKL</sequence>
<dbReference type="AlphaFoldDB" id="T0L8A5"/>
<dbReference type="Pfam" id="PF00560">
    <property type="entry name" value="LRR_1"/>
    <property type="match status" value="2"/>
</dbReference>
<dbReference type="SMART" id="SM00369">
    <property type="entry name" value="LRR_TYP"/>
    <property type="match status" value="6"/>
</dbReference>
<keyword evidence="5" id="KW-1185">Reference proteome</keyword>
<reference evidence="4 5" key="1">
    <citation type="journal article" date="2013" name="BMC Genomics">
        <title>Genome sequencing and comparative genomics of honey bee microsporidia, Nosema apis reveal novel insights into host-parasite interactions.</title>
        <authorList>
            <person name="Chen Yp."/>
            <person name="Pettis J.S."/>
            <person name="Zhao Y."/>
            <person name="Liu X."/>
            <person name="Tallon L.J."/>
            <person name="Sadzewicz L.D."/>
            <person name="Li R."/>
            <person name="Zheng H."/>
            <person name="Huang S."/>
            <person name="Zhang X."/>
            <person name="Hamilton M.C."/>
            <person name="Pernal S.F."/>
            <person name="Melathopoulos A.P."/>
            <person name="Yan X."/>
            <person name="Evans J.D."/>
        </authorList>
    </citation>
    <scope>NUCLEOTIDE SEQUENCE [LARGE SCALE GENOMIC DNA]</scope>
    <source>
        <strain evidence="4 5">BRL 01</strain>
    </source>
</reference>
<dbReference type="VEuPathDB" id="MicrosporidiaDB:NAPIS_ORF01705"/>
<dbReference type="InterPro" id="IPR001611">
    <property type="entry name" value="Leu-rich_rpt"/>
</dbReference>
<protein>
    <submittedName>
        <fullName evidence="4">Leucine-rich repeat protein</fullName>
    </submittedName>
</protein>
<name>T0L8A5_9MICR</name>
<organism evidence="4 5">
    <name type="scientific">Vairimorpha apis BRL 01</name>
    <dbReference type="NCBI Taxonomy" id="1037528"/>
    <lineage>
        <taxon>Eukaryota</taxon>
        <taxon>Fungi</taxon>
        <taxon>Fungi incertae sedis</taxon>
        <taxon>Microsporidia</taxon>
        <taxon>Nosematidae</taxon>
        <taxon>Vairimorpha</taxon>
    </lineage>
</organism>
<dbReference type="InterPro" id="IPR050216">
    <property type="entry name" value="LRR_domain-containing"/>
</dbReference>
<dbReference type="InterPro" id="IPR003591">
    <property type="entry name" value="Leu-rich_rpt_typical-subtyp"/>
</dbReference>
<evidence type="ECO:0000313" key="4">
    <source>
        <dbReference type="EMBL" id="EQB60723.1"/>
    </source>
</evidence>
<evidence type="ECO:0000256" key="1">
    <source>
        <dbReference type="ARBA" id="ARBA00022614"/>
    </source>
</evidence>
<dbReference type="GO" id="GO:0005737">
    <property type="term" value="C:cytoplasm"/>
    <property type="evidence" value="ECO:0007669"/>
    <property type="project" value="TreeGrafter"/>
</dbReference>
<keyword evidence="2" id="KW-0677">Repeat</keyword>
<keyword evidence="3" id="KW-0732">Signal</keyword>
<dbReference type="OrthoDB" id="5584805at2759"/>
<evidence type="ECO:0000256" key="2">
    <source>
        <dbReference type="ARBA" id="ARBA00022737"/>
    </source>
</evidence>
<proteinExistence type="predicted"/>
<dbReference type="SUPFAM" id="SSF52058">
    <property type="entry name" value="L domain-like"/>
    <property type="match status" value="1"/>
</dbReference>
<feature type="chain" id="PRO_5004579816" evidence="3">
    <location>
        <begin position="20"/>
        <end position="692"/>
    </location>
</feature>
<dbReference type="PANTHER" id="PTHR48051">
    <property type="match status" value="1"/>
</dbReference>
<dbReference type="PROSITE" id="PS51450">
    <property type="entry name" value="LRR"/>
    <property type="match status" value="3"/>
</dbReference>
<accession>T0L8A5</accession>
<dbReference type="Gene3D" id="3.80.10.10">
    <property type="entry name" value="Ribonuclease Inhibitor"/>
    <property type="match status" value="2"/>
</dbReference>
<dbReference type="PANTHER" id="PTHR48051:SF1">
    <property type="entry name" value="RAS SUPPRESSOR PROTEIN 1"/>
    <property type="match status" value="1"/>
</dbReference>
<dbReference type="InterPro" id="IPR032675">
    <property type="entry name" value="LRR_dom_sf"/>
</dbReference>
<keyword evidence="1" id="KW-0433">Leucine-rich repeat</keyword>
<evidence type="ECO:0000256" key="3">
    <source>
        <dbReference type="SAM" id="SignalP"/>
    </source>
</evidence>
<dbReference type="HOGENOM" id="CLU_000288_18_15_1"/>
<dbReference type="EMBL" id="KE647246">
    <property type="protein sequence ID" value="EQB60723.1"/>
    <property type="molecule type" value="Genomic_DNA"/>
</dbReference>